<evidence type="ECO:0000256" key="2">
    <source>
        <dbReference type="ARBA" id="ARBA00010482"/>
    </source>
</evidence>
<evidence type="ECO:0000256" key="5">
    <source>
        <dbReference type="ARBA" id="ARBA00023136"/>
    </source>
</evidence>
<organism evidence="7 8">
    <name type="scientific">Coccomyxa viridis</name>
    <dbReference type="NCBI Taxonomy" id="1274662"/>
    <lineage>
        <taxon>Eukaryota</taxon>
        <taxon>Viridiplantae</taxon>
        <taxon>Chlorophyta</taxon>
        <taxon>core chlorophytes</taxon>
        <taxon>Trebouxiophyceae</taxon>
        <taxon>Trebouxiophyceae incertae sedis</taxon>
        <taxon>Coccomyxaceae</taxon>
        <taxon>Coccomyxa</taxon>
    </lineage>
</organism>
<comment type="function">
    <text evidence="1 6">Probably involved in membrane trafficking.</text>
</comment>
<feature type="transmembrane region" description="Helical" evidence="6">
    <location>
        <begin position="196"/>
        <end position="218"/>
    </location>
</feature>
<evidence type="ECO:0000313" key="8">
    <source>
        <dbReference type="Proteomes" id="UP001314263"/>
    </source>
</evidence>
<dbReference type="GO" id="GO:0055038">
    <property type="term" value="C:recycling endosome membrane"/>
    <property type="evidence" value="ECO:0007669"/>
    <property type="project" value="TreeGrafter"/>
</dbReference>
<evidence type="ECO:0000313" key="7">
    <source>
        <dbReference type="EMBL" id="CAK0784899.1"/>
    </source>
</evidence>
<evidence type="ECO:0000256" key="1">
    <source>
        <dbReference type="ARBA" id="ARBA00004003"/>
    </source>
</evidence>
<comment type="caution">
    <text evidence="7">The sequence shown here is derived from an EMBL/GenBank/DDBJ whole genome shotgun (WGS) entry which is preliminary data.</text>
</comment>
<keyword evidence="6" id="KW-0968">Cytoplasmic vesicle</keyword>
<protein>
    <recommendedName>
        <fullName evidence="6">Secretory carrier-associated membrane protein</fullName>
        <shortName evidence="6">Secretory carrier membrane protein</shortName>
    </recommendedName>
</protein>
<evidence type="ECO:0000256" key="4">
    <source>
        <dbReference type="ARBA" id="ARBA00022989"/>
    </source>
</evidence>
<feature type="transmembrane region" description="Helical" evidence="6">
    <location>
        <begin position="162"/>
        <end position="184"/>
    </location>
</feature>
<dbReference type="GO" id="GO:0015031">
    <property type="term" value="P:protein transport"/>
    <property type="evidence" value="ECO:0007669"/>
    <property type="project" value="InterPro"/>
</dbReference>
<dbReference type="AlphaFoldDB" id="A0AAV1ICY2"/>
<dbReference type="PANTHER" id="PTHR10687:SF2">
    <property type="entry name" value="SECRETORY CARRIER-ASSOCIATED MEMBRANE PROTEIN"/>
    <property type="match status" value="1"/>
</dbReference>
<accession>A0AAV1ICY2</accession>
<keyword evidence="3 6" id="KW-0812">Transmembrane</keyword>
<keyword evidence="8" id="KW-1185">Reference proteome</keyword>
<feature type="transmembrane region" description="Helical" evidence="6">
    <location>
        <begin position="134"/>
        <end position="156"/>
    </location>
</feature>
<dbReference type="EMBL" id="CAUYUE010000011">
    <property type="protein sequence ID" value="CAK0784899.1"/>
    <property type="molecule type" value="Genomic_DNA"/>
</dbReference>
<dbReference type="PANTHER" id="PTHR10687">
    <property type="entry name" value="SECRETORY CARRIER-ASSOCIATED MEMBRANE PROTEIN SCAMP"/>
    <property type="match status" value="1"/>
</dbReference>
<keyword evidence="5 6" id="KW-0472">Membrane</keyword>
<comment type="subcellular location">
    <subcellularLocation>
        <location evidence="6">Cell membrane</location>
        <topology evidence="6">Multi-pass membrane protein</topology>
    </subcellularLocation>
    <subcellularLocation>
        <location evidence="6">Cytoplasmic vesicle</location>
        <location evidence="6">Secretory vesicle membrane</location>
        <topology evidence="6">Multi-pass membrane protein</topology>
    </subcellularLocation>
</comment>
<proteinExistence type="inferred from homology"/>
<keyword evidence="6" id="KW-0813">Transport</keyword>
<comment type="similarity">
    <text evidence="2 6">Belongs to the SCAMP family.</text>
</comment>
<keyword evidence="4 6" id="KW-1133">Transmembrane helix</keyword>
<dbReference type="GO" id="GO:0005886">
    <property type="term" value="C:plasma membrane"/>
    <property type="evidence" value="ECO:0007669"/>
    <property type="project" value="UniProtKB-SubCell"/>
</dbReference>
<dbReference type="Proteomes" id="UP001314263">
    <property type="component" value="Unassembled WGS sequence"/>
</dbReference>
<feature type="transmembrane region" description="Helical" evidence="6">
    <location>
        <begin position="245"/>
        <end position="269"/>
    </location>
</feature>
<evidence type="ECO:0000256" key="6">
    <source>
        <dbReference type="RuleBase" id="RU363122"/>
    </source>
</evidence>
<dbReference type="GO" id="GO:0030658">
    <property type="term" value="C:transport vesicle membrane"/>
    <property type="evidence" value="ECO:0007669"/>
    <property type="project" value="UniProtKB-SubCell"/>
</dbReference>
<dbReference type="GO" id="GO:0032588">
    <property type="term" value="C:trans-Golgi network membrane"/>
    <property type="evidence" value="ECO:0007669"/>
    <property type="project" value="TreeGrafter"/>
</dbReference>
<name>A0AAV1ICY2_9CHLO</name>
<dbReference type="InterPro" id="IPR007273">
    <property type="entry name" value="SCAMP"/>
</dbReference>
<gene>
    <name evidence="7" type="ORF">CVIRNUC_008104</name>
</gene>
<evidence type="ECO:0000256" key="3">
    <source>
        <dbReference type="ARBA" id="ARBA00022692"/>
    </source>
</evidence>
<keyword evidence="6" id="KW-1003">Cell membrane</keyword>
<dbReference type="Pfam" id="PF04144">
    <property type="entry name" value="SCAMP"/>
    <property type="match status" value="1"/>
</dbReference>
<sequence>MFTSKGNPFASLQPFRDEAVLPKSERGVPNAFSENTVPQALVAPAAVVATQTWDAGEGGGSRGQENGHQNAGSLSSWEACLKAREEALRQREQAVSTAEGQAGRNNWPRCRPFMRHSISEDVPVNRQGLVTRGYWAWIFAAAGCCVDWITITLMFIVGHKGLGDWLFCTIISGAGLPLSFLLWHRSLYKSAIKDGACMWAWFFLLSAMHVGLAAWTFIGPPIVGKWAAGVFTMIDQFKSGGGAGIFFGICCVINVVLWGLSGLLGFAVWGVSRIPNYPTLATSAGGYPRASKLKHQCKLVLKHAKNAKHAKDIWYEEGEGAPPCGNGWAGC</sequence>
<reference evidence="7 8" key="1">
    <citation type="submission" date="2023-10" db="EMBL/GenBank/DDBJ databases">
        <authorList>
            <person name="Maclean D."/>
            <person name="Macfadyen A."/>
        </authorList>
    </citation>
    <scope>NUCLEOTIDE SEQUENCE [LARGE SCALE GENOMIC DNA]</scope>
</reference>